<evidence type="ECO:0000313" key="9">
    <source>
        <dbReference type="Proteomes" id="UP000002033"/>
    </source>
</evidence>
<feature type="domain" description="Outer membrane protein beta-barrel" evidence="7">
    <location>
        <begin position="13"/>
        <end position="243"/>
    </location>
</feature>
<evidence type="ECO:0000256" key="6">
    <source>
        <dbReference type="SAM" id="SignalP"/>
    </source>
</evidence>
<evidence type="ECO:0000256" key="3">
    <source>
        <dbReference type="ARBA" id="ARBA00023136"/>
    </source>
</evidence>
<protein>
    <recommendedName>
        <fullName evidence="7">Outer membrane protein beta-barrel domain-containing protein</fullName>
    </recommendedName>
</protein>
<dbReference type="PANTHER" id="PTHR34001">
    <property type="entry name" value="BLL7405 PROTEIN"/>
    <property type="match status" value="1"/>
</dbReference>
<dbReference type="EMBL" id="CP002083">
    <property type="protein sequence ID" value="ADJ24280.1"/>
    <property type="molecule type" value="Genomic_DNA"/>
</dbReference>
<name>D8JSI6_HYPDA</name>
<dbReference type="InterPro" id="IPR051692">
    <property type="entry name" value="OMP-like"/>
</dbReference>
<accession>D8JSI6</accession>
<organism evidence="8 9">
    <name type="scientific">Hyphomicrobium denitrificans (strain ATCC 51888 / DSM 1869 / NCIMB 11706 / TK 0415)</name>
    <dbReference type="NCBI Taxonomy" id="582899"/>
    <lineage>
        <taxon>Bacteria</taxon>
        <taxon>Pseudomonadati</taxon>
        <taxon>Pseudomonadota</taxon>
        <taxon>Alphaproteobacteria</taxon>
        <taxon>Hyphomicrobiales</taxon>
        <taxon>Hyphomicrobiaceae</taxon>
        <taxon>Hyphomicrobium</taxon>
    </lineage>
</organism>
<dbReference type="eggNOG" id="COG3637">
    <property type="taxonomic scope" value="Bacteria"/>
</dbReference>
<keyword evidence="9" id="KW-1185">Reference proteome</keyword>
<dbReference type="PANTHER" id="PTHR34001:SF3">
    <property type="entry name" value="BLL7405 PROTEIN"/>
    <property type="match status" value="1"/>
</dbReference>
<dbReference type="Pfam" id="PF13505">
    <property type="entry name" value="OMP_b-brl"/>
    <property type="match status" value="2"/>
</dbReference>
<dbReference type="KEGG" id="hdn:Hden_2484"/>
<sequence length="495" mass="51314" precursor="true">MKKIFAGLLVASSAAVSASAFATPASANDWEGISLGVGGGYGMTKNDLNLGTGPAISSFIDANIGINGFGGSGGFATLSAGYDHVLFGPLVVGAFIDYDFSDISTNIGAGSELGEIDANIKFKIENQLSIGGRIGYLIAPTTLFFSTFGYAHAESSDIKANLNIGGGSGGGTLAGVGSFDGYFLGGGVETLISNGFSIKAEYRYTSLQAERLDILPGSGADEFITGSIKPQIQTGRISLNYRFGDGKTEAPDDSIPPVTSSWTGAYLGVGGGYGVAKNTLELSDRSSEPGSIFSAGIPFGHDGGILFATAGYDYQISPRFVIGAFGDADYSHLKQSNSLSFAIDEDAEIRAGTKTQLKNMLMVGGRIGYLARPDTLLFLSGGYANVEADDTNLALGISVDGETVAGGGTTLISGRRLSGGFIGGGIETRLNDSLSLKAEYRYIDLGSETVKLLPNDLPEINEIVSTKFDPEIQTGRLSINYRFGATPSESAAPLK</sequence>
<dbReference type="Proteomes" id="UP000002033">
    <property type="component" value="Chromosome"/>
</dbReference>
<dbReference type="STRING" id="582899.Hden_2484"/>
<dbReference type="InterPro" id="IPR027385">
    <property type="entry name" value="Beta-barrel_OMP"/>
</dbReference>
<evidence type="ECO:0000256" key="2">
    <source>
        <dbReference type="ARBA" id="ARBA00022729"/>
    </source>
</evidence>
<comment type="similarity">
    <text evidence="5">Belongs to the Omp25/RopB family.</text>
</comment>
<evidence type="ECO:0000256" key="4">
    <source>
        <dbReference type="ARBA" id="ARBA00023237"/>
    </source>
</evidence>
<evidence type="ECO:0000256" key="1">
    <source>
        <dbReference type="ARBA" id="ARBA00004442"/>
    </source>
</evidence>
<dbReference type="SUPFAM" id="SSF56925">
    <property type="entry name" value="OMPA-like"/>
    <property type="match status" value="2"/>
</dbReference>
<dbReference type="InterPro" id="IPR011250">
    <property type="entry name" value="OMP/PagP_B-barrel"/>
</dbReference>
<keyword evidence="4" id="KW-0998">Cell outer membrane</keyword>
<dbReference type="GO" id="GO:0009279">
    <property type="term" value="C:cell outer membrane"/>
    <property type="evidence" value="ECO:0007669"/>
    <property type="project" value="UniProtKB-SubCell"/>
</dbReference>
<feature type="signal peptide" evidence="6">
    <location>
        <begin position="1"/>
        <end position="22"/>
    </location>
</feature>
<dbReference type="RefSeq" id="WP_013216439.1">
    <property type="nucleotide sequence ID" value="NC_014313.1"/>
</dbReference>
<reference evidence="9" key="1">
    <citation type="journal article" date="2011" name="J. Bacteriol.">
        <title>Genome sequences of eight morphologically diverse alphaproteobacteria.</title>
        <authorList>
            <consortium name="US DOE Joint Genome Institute"/>
            <person name="Brown P.J."/>
            <person name="Kysela D.T."/>
            <person name="Buechlein A."/>
            <person name="Hemmerich C."/>
            <person name="Brun Y.V."/>
        </authorList>
    </citation>
    <scope>NUCLEOTIDE SEQUENCE [LARGE SCALE GENOMIC DNA]</scope>
    <source>
        <strain evidence="9">ATCC 51888 / DSM 1869 / NCIB 11706 / TK 0415</strain>
    </source>
</reference>
<dbReference type="Gene3D" id="2.40.160.20">
    <property type="match status" value="2"/>
</dbReference>
<evidence type="ECO:0000259" key="7">
    <source>
        <dbReference type="Pfam" id="PF13505"/>
    </source>
</evidence>
<feature type="domain" description="Outer membrane protein beta-barrel" evidence="7">
    <location>
        <begin position="260"/>
        <end position="454"/>
    </location>
</feature>
<feature type="chain" id="PRO_5003116192" description="Outer membrane protein beta-barrel domain-containing protein" evidence="6">
    <location>
        <begin position="23"/>
        <end position="495"/>
    </location>
</feature>
<proteinExistence type="inferred from homology"/>
<comment type="subcellular location">
    <subcellularLocation>
        <location evidence="1">Cell outer membrane</location>
    </subcellularLocation>
</comment>
<dbReference type="HOGENOM" id="CLU_550709_0_0_5"/>
<evidence type="ECO:0000256" key="5">
    <source>
        <dbReference type="ARBA" id="ARBA00038306"/>
    </source>
</evidence>
<dbReference type="AlphaFoldDB" id="D8JSI6"/>
<gene>
    <name evidence="8" type="ordered locus">Hden_2484</name>
</gene>
<keyword evidence="2 6" id="KW-0732">Signal</keyword>
<keyword evidence="3" id="KW-0472">Membrane</keyword>
<evidence type="ECO:0000313" key="8">
    <source>
        <dbReference type="EMBL" id="ADJ24280.1"/>
    </source>
</evidence>